<dbReference type="EMBL" id="CAXIEN010000151">
    <property type="protein sequence ID" value="CAL1281958.1"/>
    <property type="molecule type" value="Genomic_DNA"/>
</dbReference>
<evidence type="ECO:0000256" key="1">
    <source>
        <dbReference type="SAM" id="MobiDB-lite"/>
    </source>
</evidence>
<keyword evidence="3" id="KW-1185">Reference proteome</keyword>
<name>A0AAV2AH75_9ARAC</name>
<feature type="region of interest" description="Disordered" evidence="1">
    <location>
        <begin position="19"/>
        <end position="40"/>
    </location>
</feature>
<protein>
    <submittedName>
        <fullName evidence="2">Uncharacterized protein</fullName>
    </submittedName>
</protein>
<feature type="compositionally biased region" description="Polar residues" evidence="1">
    <location>
        <begin position="21"/>
        <end position="40"/>
    </location>
</feature>
<sequence>MITLTIFMTDHRIHEDCRRVISSNNRSPSTSYTQRESSLT</sequence>
<comment type="caution">
    <text evidence="2">The sequence shown here is derived from an EMBL/GenBank/DDBJ whole genome shotgun (WGS) entry which is preliminary data.</text>
</comment>
<reference evidence="2 3" key="1">
    <citation type="submission" date="2024-04" db="EMBL/GenBank/DDBJ databases">
        <authorList>
            <person name="Rising A."/>
            <person name="Reimegard J."/>
            <person name="Sonavane S."/>
            <person name="Akerstrom W."/>
            <person name="Nylinder S."/>
            <person name="Hedman E."/>
            <person name="Kallberg Y."/>
        </authorList>
    </citation>
    <scope>NUCLEOTIDE SEQUENCE [LARGE SCALE GENOMIC DNA]</scope>
</reference>
<evidence type="ECO:0000313" key="3">
    <source>
        <dbReference type="Proteomes" id="UP001497382"/>
    </source>
</evidence>
<dbReference type="Proteomes" id="UP001497382">
    <property type="component" value="Unassembled WGS sequence"/>
</dbReference>
<organism evidence="2 3">
    <name type="scientific">Larinioides sclopetarius</name>
    <dbReference type="NCBI Taxonomy" id="280406"/>
    <lineage>
        <taxon>Eukaryota</taxon>
        <taxon>Metazoa</taxon>
        <taxon>Ecdysozoa</taxon>
        <taxon>Arthropoda</taxon>
        <taxon>Chelicerata</taxon>
        <taxon>Arachnida</taxon>
        <taxon>Araneae</taxon>
        <taxon>Araneomorphae</taxon>
        <taxon>Entelegynae</taxon>
        <taxon>Araneoidea</taxon>
        <taxon>Araneidae</taxon>
        <taxon>Larinioides</taxon>
    </lineage>
</organism>
<gene>
    <name evidence="2" type="ORF">LARSCL_LOCUS11876</name>
</gene>
<evidence type="ECO:0000313" key="2">
    <source>
        <dbReference type="EMBL" id="CAL1281958.1"/>
    </source>
</evidence>
<dbReference type="AlphaFoldDB" id="A0AAV2AH75"/>
<accession>A0AAV2AH75</accession>
<proteinExistence type="predicted"/>